<dbReference type="NCBIfam" id="TIGR00309">
    <property type="entry name" value="V_ATPase_subD"/>
    <property type="match status" value="1"/>
</dbReference>
<evidence type="ECO:0000256" key="4">
    <source>
        <dbReference type="HAMAP-Rule" id="MF_00271"/>
    </source>
</evidence>
<evidence type="ECO:0000256" key="1">
    <source>
        <dbReference type="ARBA" id="ARBA00005850"/>
    </source>
</evidence>
<dbReference type="InterPro" id="IPR002699">
    <property type="entry name" value="V_ATPase_D"/>
</dbReference>
<keyword evidence="4" id="KW-0375">Hydrogen ion transport</keyword>
<name>A0ABT5XDP4_9EURY</name>
<proteinExistence type="inferred from homology"/>
<comment type="function">
    <text evidence="4">Component of the A-type ATP synthase that produces ATP from ADP in the presence of a proton gradient across the membrane.</text>
</comment>
<dbReference type="PANTHER" id="PTHR11671">
    <property type="entry name" value="V-TYPE ATP SYNTHASE SUBUNIT D"/>
    <property type="match status" value="1"/>
</dbReference>
<keyword evidence="3 4" id="KW-0406">Ion transport</keyword>
<sequence>MADIIEGISPTRMELLKLGRRIKLAEKGHKLLKEKRDALVSEFLDVVQRVQESRDRTNKKLEEGFKDLLMAQAVMGSDAVWQISQVTGQEIEIDVDTMNIMGVKVPMIVIEDYKRDMIDRGYGFADTSSKLDDAARSFEEAIGEVIKLAEVQKSVESLAGEVIKTKRRVNALEYIVIPRLKATAIHIRMRLAEMERENFTRLKKIKAAIEAGEEGAEAA</sequence>
<dbReference type="HAMAP" id="MF_00271">
    <property type="entry name" value="ATP_synth_D_arch"/>
    <property type="match status" value="1"/>
</dbReference>
<comment type="caution">
    <text evidence="5">The sequence shown here is derived from an EMBL/GenBank/DDBJ whole genome shotgun (WGS) entry which is preliminary data.</text>
</comment>
<dbReference type="NCBIfam" id="NF001545">
    <property type="entry name" value="PRK00373.1-4"/>
    <property type="match status" value="1"/>
</dbReference>
<evidence type="ECO:0000256" key="2">
    <source>
        <dbReference type="ARBA" id="ARBA00022448"/>
    </source>
</evidence>
<comment type="similarity">
    <text evidence="1 4">Belongs to the V-ATPase D subunit family.</text>
</comment>
<keyword evidence="2 4" id="KW-0813">Transport</keyword>
<dbReference type="RefSeq" id="WP_316968525.1">
    <property type="nucleotide sequence ID" value="NZ_JARFPL010000010.1"/>
</dbReference>
<protein>
    <recommendedName>
        <fullName evidence="4">A-type ATP synthase subunit D</fullName>
    </recommendedName>
</protein>
<accession>A0ABT5XDP4</accession>
<keyword evidence="4" id="KW-0472">Membrane</keyword>
<keyword evidence="4" id="KW-1003">Cell membrane</keyword>
<organism evidence="5 6">
    <name type="scientific">Candidatus Methanocrinis alkalitolerans</name>
    <dbReference type="NCBI Taxonomy" id="3033395"/>
    <lineage>
        <taxon>Archaea</taxon>
        <taxon>Methanobacteriati</taxon>
        <taxon>Methanobacteriota</taxon>
        <taxon>Stenosarchaea group</taxon>
        <taxon>Methanomicrobia</taxon>
        <taxon>Methanotrichales</taxon>
        <taxon>Methanotrichaceae</taxon>
        <taxon>Methanocrinis</taxon>
    </lineage>
</organism>
<evidence type="ECO:0000313" key="5">
    <source>
        <dbReference type="EMBL" id="MDF0592818.1"/>
    </source>
</evidence>
<keyword evidence="4" id="KW-0066">ATP synthesis</keyword>
<comment type="subunit">
    <text evidence="4">Has multiple subunits with at least A(3), B(3), C, D, E, F, H, I and proteolipid K(x).</text>
</comment>
<dbReference type="Gene3D" id="1.10.287.3240">
    <property type="match status" value="1"/>
</dbReference>
<gene>
    <name evidence="4" type="primary">atpD</name>
    <name evidence="5" type="ORF">P0O24_04395</name>
</gene>
<keyword evidence="6" id="KW-1185">Reference proteome</keyword>
<reference evidence="5 6" key="1">
    <citation type="submission" date="2023-03" db="EMBL/GenBank/DDBJ databases">
        <title>Whole genome sequencing of Methanotrichaceae archaeon M04Ac.</title>
        <authorList>
            <person name="Khomyakova M.A."/>
            <person name="Merkel A.Y."/>
            <person name="Slobodkin A.I."/>
        </authorList>
    </citation>
    <scope>NUCLEOTIDE SEQUENCE [LARGE SCALE GENOMIC DNA]</scope>
    <source>
        <strain evidence="5 6">M04Ac</strain>
    </source>
</reference>
<dbReference type="Pfam" id="PF01813">
    <property type="entry name" value="ATP-synt_D"/>
    <property type="match status" value="1"/>
</dbReference>
<evidence type="ECO:0000313" key="6">
    <source>
        <dbReference type="Proteomes" id="UP001215956"/>
    </source>
</evidence>
<comment type="subcellular location">
    <subcellularLocation>
        <location evidence="4">Cell membrane</location>
        <topology evidence="4">Peripheral membrane protein</topology>
    </subcellularLocation>
</comment>
<evidence type="ECO:0000256" key="3">
    <source>
        <dbReference type="ARBA" id="ARBA00023065"/>
    </source>
</evidence>
<dbReference type="Proteomes" id="UP001215956">
    <property type="component" value="Unassembled WGS sequence"/>
</dbReference>
<dbReference type="EMBL" id="JARFPL010000010">
    <property type="protein sequence ID" value="MDF0592818.1"/>
    <property type="molecule type" value="Genomic_DNA"/>
</dbReference>